<dbReference type="RefSeq" id="WP_262311729.1">
    <property type="nucleotide sequence ID" value="NZ_JALJZU010000004.1"/>
</dbReference>
<dbReference type="Gene3D" id="2.60.40.420">
    <property type="entry name" value="Cupredoxins - blue copper proteins"/>
    <property type="match status" value="3"/>
</dbReference>
<evidence type="ECO:0000256" key="4">
    <source>
        <dbReference type="SAM" id="SignalP"/>
    </source>
</evidence>
<dbReference type="InterPro" id="IPR002355">
    <property type="entry name" value="Cu_oxidase_Cu_BS"/>
</dbReference>
<organism evidence="7 8">
    <name type="scientific">Duganella violaceipulchra</name>
    <dbReference type="NCBI Taxonomy" id="2849652"/>
    <lineage>
        <taxon>Bacteria</taxon>
        <taxon>Pseudomonadati</taxon>
        <taxon>Pseudomonadota</taxon>
        <taxon>Betaproteobacteria</taxon>
        <taxon>Burkholderiales</taxon>
        <taxon>Oxalobacteraceae</taxon>
        <taxon>Telluria group</taxon>
        <taxon>Duganella</taxon>
    </lineage>
</organism>
<evidence type="ECO:0000256" key="3">
    <source>
        <dbReference type="ARBA" id="ARBA00023002"/>
    </source>
</evidence>
<dbReference type="InterPro" id="IPR011707">
    <property type="entry name" value="Cu-oxidase-like_N"/>
</dbReference>
<dbReference type="EMBL" id="JALJZU010000004">
    <property type="protein sequence ID" value="MCP2008724.1"/>
    <property type="molecule type" value="Genomic_DNA"/>
</dbReference>
<protein>
    <submittedName>
        <fullName evidence="7">FtsP/CotA-like multicopper oxidase with cupredoxin domain</fullName>
    </submittedName>
</protein>
<accession>A0ABT1GLM4</accession>
<dbReference type="PROSITE" id="PS00080">
    <property type="entry name" value="MULTICOPPER_OXIDASE2"/>
    <property type="match status" value="1"/>
</dbReference>
<dbReference type="PROSITE" id="PS00079">
    <property type="entry name" value="MULTICOPPER_OXIDASE1"/>
    <property type="match status" value="1"/>
</dbReference>
<comment type="subcellular location">
    <subcellularLocation>
        <location evidence="1">Periplasm</location>
    </subcellularLocation>
</comment>
<reference evidence="7" key="1">
    <citation type="submission" date="2022-03" db="EMBL/GenBank/DDBJ databases">
        <title>Genome Encyclopedia of Bacteria and Archaea VI: Functional Genomics of Type Strains.</title>
        <authorList>
            <person name="Whitman W."/>
        </authorList>
    </citation>
    <scope>NUCLEOTIDE SEQUENCE</scope>
    <source>
        <strain evidence="7">HSC-15S17</strain>
    </source>
</reference>
<evidence type="ECO:0000259" key="6">
    <source>
        <dbReference type="Pfam" id="PF07732"/>
    </source>
</evidence>
<keyword evidence="2" id="KW-0479">Metal-binding</keyword>
<keyword evidence="3" id="KW-0560">Oxidoreductase</keyword>
<evidence type="ECO:0000256" key="1">
    <source>
        <dbReference type="ARBA" id="ARBA00004418"/>
    </source>
</evidence>
<dbReference type="PANTHER" id="PTHR11709:SF518">
    <property type="entry name" value="MULTICOPPER OXIDASE"/>
    <property type="match status" value="1"/>
</dbReference>
<proteinExistence type="predicted"/>
<feature type="domain" description="Plastocyanin-like" evidence="6">
    <location>
        <begin position="160"/>
        <end position="229"/>
    </location>
</feature>
<gene>
    <name evidence="7" type="ORF">L1274_002432</name>
</gene>
<keyword evidence="4" id="KW-0732">Signal</keyword>
<dbReference type="PANTHER" id="PTHR11709">
    <property type="entry name" value="MULTI-COPPER OXIDASE"/>
    <property type="match status" value="1"/>
</dbReference>
<dbReference type="Pfam" id="PF07732">
    <property type="entry name" value="Cu-oxidase_3"/>
    <property type="match status" value="1"/>
</dbReference>
<name>A0ABT1GLM4_9BURK</name>
<sequence length="677" mass="74184">MKSRMFSKPALLCLAVLATSTQAVQTDHAAPVLTAATKLRLVNPPAQLLESLPAPTRVSAKPGGLEKAYDLFIRYADGTIYNPTTGDYDKVSLRAYQQRTDKGWNAEDPTSSSFLAPTVVMRPGQTVRFRLYNQLPEQDPKKCASTDINLPSHKGCFNVTNLHSHGLWVSPSGNSDNVLLAIHPNVNFDYEYNIPSDHPAGTFWYHPHTHGSTAMQVASGMAGALVVEGARYPTAKANGDLDILLKKFQPRRGSAAEVLLLQQIPYGCVNDNGDATRPCASGETAGMEGFGQVEPPDAWSTSGRYTSVNGKVQPILELAARQLHRWRVVDTGFQASIAFHIRRAKDPAKLLEAISKPNQDEQVMALCDGEDVPQFEVAADGLTHEKIIRKQVNFLMPGYRSDILFSLPATGAYCVFDGETNLNPAHPETADKGAVANTRLIGVIRATPSSPAAAPAQSPEEFLLSQLQGALNAIVPAKLPPNLRHDIAADLKQFKLSRFAPHPDFTAEDVARLRSSPKEYVTFNIAGIKDEASGKDITRFLVEPADRPQPSLEDVYHPGRIDHKVVLGTDQMWVLQSKRGGHPFHIHVNPFQIISITNTAGEAVAPHYQNMVGTWKDTLLVLPKHKIEIATRYERYIGEYVLHCHILEHEDQGMMQNVKVVLPDGRGGAAGDAHQHH</sequence>
<dbReference type="CDD" id="cd13853">
    <property type="entry name" value="CuRO_1_Tth-MCO_like"/>
    <property type="match status" value="1"/>
</dbReference>
<dbReference type="Proteomes" id="UP001162889">
    <property type="component" value="Unassembled WGS sequence"/>
</dbReference>
<dbReference type="SUPFAM" id="SSF49503">
    <property type="entry name" value="Cupredoxins"/>
    <property type="match status" value="2"/>
</dbReference>
<dbReference type="Pfam" id="PF07731">
    <property type="entry name" value="Cu-oxidase_2"/>
    <property type="match status" value="1"/>
</dbReference>
<feature type="chain" id="PRO_5046074190" evidence="4">
    <location>
        <begin position="24"/>
        <end position="677"/>
    </location>
</feature>
<feature type="domain" description="Plastocyanin-like" evidence="5">
    <location>
        <begin position="555"/>
        <end position="660"/>
    </location>
</feature>
<evidence type="ECO:0000313" key="8">
    <source>
        <dbReference type="Proteomes" id="UP001162889"/>
    </source>
</evidence>
<dbReference type="InterPro" id="IPR008972">
    <property type="entry name" value="Cupredoxin"/>
</dbReference>
<feature type="signal peptide" evidence="4">
    <location>
        <begin position="1"/>
        <end position="23"/>
    </location>
</feature>
<dbReference type="InterPro" id="IPR011706">
    <property type="entry name" value="Cu-oxidase_C"/>
</dbReference>
<dbReference type="InterPro" id="IPR045087">
    <property type="entry name" value="Cu-oxidase_fam"/>
</dbReference>
<dbReference type="CDD" id="cd13900">
    <property type="entry name" value="CuRO_3_Tth-MCO_like"/>
    <property type="match status" value="1"/>
</dbReference>
<keyword evidence="8" id="KW-1185">Reference proteome</keyword>
<evidence type="ECO:0000259" key="5">
    <source>
        <dbReference type="Pfam" id="PF07731"/>
    </source>
</evidence>
<evidence type="ECO:0000256" key="2">
    <source>
        <dbReference type="ARBA" id="ARBA00022723"/>
    </source>
</evidence>
<evidence type="ECO:0000313" key="7">
    <source>
        <dbReference type="EMBL" id="MCP2008724.1"/>
    </source>
</evidence>
<dbReference type="InterPro" id="IPR033138">
    <property type="entry name" value="Cu_oxidase_CS"/>
</dbReference>
<comment type="caution">
    <text evidence="7">The sequence shown here is derived from an EMBL/GenBank/DDBJ whole genome shotgun (WGS) entry which is preliminary data.</text>
</comment>